<evidence type="ECO:0000313" key="1">
    <source>
        <dbReference type="EMBL" id="KIY46474.1"/>
    </source>
</evidence>
<sequence>AMSDLSLVTSVHATAVEVCHVVYGDTPASLSTIERFYEPDAGTHSSHEHASPSNHVLQYKNPLLTATSRSVITDIYTLSSKLRSVNMPRPIAALCTMLRLAPPGTHSESELFQIMCGWTDIGDVCDSESFDGHRKTIIEHTLHIVFLPGIHDTVHPPFHHPNPSAQTRSEPGLRLPGTSLTLPSPLHIRLPVTTRLSFNEQGRITYHRDLWDLRDVISLVPGASLAQWATTRLTARALSYFTRLINSSGRQEGASIDLERVIEPPLFFIDKN</sequence>
<proteinExistence type="predicted"/>
<name>A0A0D7A7X4_9AGAR</name>
<protein>
    <submittedName>
        <fullName evidence="1">Uncharacterized protein</fullName>
    </submittedName>
</protein>
<accession>A0A0D7A7X4</accession>
<feature type="non-terminal residue" evidence="1">
    <location>
        <position position="1"/>
    </location>
</feature>
<reference evidence="1 2" key="1">
    <citation type="journal article" date="2015" name="Fungal Genet. Biol.">
        <title>Evolution of novel wood decay mechanisms in Agaricales revealed by the genome sequences of Fistulina hepatica and Cylindrobasidium torrendii.</title>
        <authorList>
            <person name="Floudas D."/>
            <person name="Held B.W."/>
            <person name="Riley R."/>
            <person name="Nagy L.G."/>
            <person name="Koehler G."/>
            <person name="Ransdell A.S."/>
            <person name="Younus H."/>
            <person name="Chow J."/>
            <person name="Chiniquy J."/>
            <person name="Lipzen A."/>
            <person name="Tritt A."/>
            <person name="Sun H."/>
            <person name="Haridas S."/>
            <person name="LaButti K."/>
            <person name="Ohm R.A."/>
            <person name="Kues U."/>
            <person name="Blanchette R.A."/>
            <person name="Grigoriev I.V."/>
            <person name="Minto R.E."/>
            <person name="Hibbett D.S."/>
        </authorList>
    </citation>
    <scope>NUCLEOTIDE SEQUENCE [LARGE SCALE GENOMIC DNA]</scope>
    <source>
        <strain evidence="1 2">ATCC 64428</strain>
    </source>
</reference>
<organism evidence="1 2">
    <name type="scientific">Fistulina hepatica ATCC 64428</name>
    <dbReference type="NCBI Taxonomy" id="1128425"/>
    <lineage>
        <taxon>Eukaryota</taxon>
        <taxon>Fungi</taxon>
        <taxon>Dikarya</taxon>
        <taxon>Basidiomycota</taxon>
        <taxon>Agaricomycotina</taxon>
        <taxon>Agaricomycetes</taxon>
        <taxon>Agaricomycetidae</taxon>
        <taxon>Agaricales</taxon>
        <taxon>Fistulinaceae</taxon>
        <taxon>Fistulina</taxon>
    </lineage>
</organism>
<dbReference type="AlphaFoldDB" id="A0A0D7A7X4"/>
<dbReference type="Proteomes" id="UP000054144">
    <property type="component" value="Unassembled WGS sequence"/>
</dbReference>
<dbReference type="OrthoDB" id="9995831at2759"/>
<gene>
    <name evidence="1" type="ORF">FISHEDRAFT_47240</name>
</gene>
<dbReference type="EMBL" id="KN882030">
    <property type="protein sequence ID" value="KIY46474.1"/>
    <property type="molecule type" value="Genomic_DNA"/>
</dbReference>
<keyword evidence="2" id="KW-1185">Reference proteome</keyword>
<evidence type="ECO:0000313" key="2">
    <source>
        <dbReference type="Proteomes" id="UP000054144"/>
    </source>
</evidence>